<dbReference type="Proteomes" id="UP000324479">
    <property type="component" value="Unassembled WGS sequence"/>
</dbReference>
<dbReference type="PANTHER" id="PTHR30250:SF11">
    <property type="entry name" value="O-ANTIGEN TRANSPORTER-RELATED"/>
    <property type="match status" value="1"/>
</dbReference>
<evidence type="ECO:0000256" key="6">
    <source>
        <dbReference type="SAM" id="Phobius"/>
    </source>
</evidence>
<keyword evidence="8" id="KW-1185">Reference proteome</keyword>
<organism evidence="7 8">
    <name type="scientific">Roseiconus nitratireducens</name>
    <dbReference type="NCBI Taxonomy" id="2605748"/>
    <lineage>
        <taxon>Bacteria</taxon>
        <taxon>Pseudomonadati</taxon>
        <taxon>Planctomycetota</taxon>
        <taxon>Planctomycetia</taxon>
        <taxon>Pirellulales</taxon>
        <taxon>Pirellulaceae</taxon>
        <taxon>Roseiconus</taxon>
    </lineage>
</organism>
<feature type="transmembrane region" description="Helical" evidence="6">
    <location>
        <begin position="350"/>
        <end position="374"/>
    </location>
</feature>
<evidence type="ECO:0000313" key="7">
    <source>
        <dbReference type="EMBL" id="KAA5539290.1"/>
    </source>
</evidence>
<comment type="subcellular location">
    <subcellularLocation>
        <location evidence="1">Cell membrane</location>
        <topology evidence="1">Multi-pass membrane protein</topology>
    </subcellularLocation>
</comment>
<gene>
    <name evidence="7" type="ORF">FYK55_24570</name>
</gene>
<reference evidence="7 8" key="1">
    <citation type="submission" date="2019-08" db="EMBL/GenBank/DDBJ databases">
        <authorList>
            <person name="Dhanesh K."/>
            <person name="Kumar G."/>
            <person name="Sasikala C."/>
            <person name="Venkata Ramana C."/>
        </authorList>
    </citation>
    <scope>NUCLEOTIDE SEQUENCE [LARGE SCALE GENOMIC DNA]</scope>
    <source>
        <strain evidence="7 8">JC645</strain>
    </source>
</reference>
<feature type="transmembrane region" description="Helical" evidence="6">
    <location>
        <begin position="244"/>
        <end position="266"/>
    </location>
</feature>
<evidence type="ECO:0000256" key="4">
    <source>
        <dbReference type="ARBA" id="ARBA00022989"/>
    </source>
</evidence>
<dbReference type="EMBL" id="VWOX01000020">
    <property type="protein sequence ID" value="KAA5539290.1"/>
    <property type="molecule type" value="Genomic_DNA"/>
</dbReference>
<feature type="transmembrane region" description="Helical" evidence="6">
    <location>
        <begin position="94"/>
        <end position="116"/>
    </location>
</feature>
<dbReference type="RefSeq" id="WP_150079289.1">
    <property type="nucleotide sequence ID" value="NZ_VWOX01000020.1"/>
</dbReference>
<evidence type="ECO:0008006" key="9">
    <source>
        <dbReference type="Google" id="ProtNLM"/>
    </source>
</evidence>
<feature type="transmembrane region" description="Helical" evidence="6">
    <location>
        <begin position="320"/>
        <end position="344"/>
    </location>
</feature>
<dbReference type="PANTHER" id="PTHR30250">
    <property type="entry name" value="PST FAMILY PREDICTED COLANIC ACID TRANSPORTER"/>
    <property type="match status" value="1"/>
</dbReference>
<dbReference type="GO" id="GO:0005886">
    <property type="term" value="C:plasma membrane"/>
    <property type="evidence" value="ECO:0007669"/>
    <property type="project" value="UniProtKB-SubCell"/>
</dbReference>
<comment type="caution">
    <text evidence="7">The sequence shown here is derived from an EMBL/GenBank/DDBJ whole genome shotgun (WGS) entry which is preliminary data.</text>
</comment>
<feature type="transmembrane region" description="Helical" evidence="6">
    <location>
        <begin position="278"/>
        <end position="299"/>
    </location>
</feature>
<protein>
    <recommendedName>
        <fullName evidence="9">O-antigen/teichoic acid export membrane protein</fullName>
    </recommendedName>
</protein>
<evidence type="ECO:0000256" key="2">
    <source>
        <dbReference type="ARBA" id="ARBA00022475"/>
    </source>
</evidence>
<feature type="transmembrane region" description="Helical" evidence="6">
    <location>
        <begin position="136"/>
        <end position="157"/>
    </location>
</feature>
<sequence>MNRRSSILPLMVSVVSRGFAAVSQLVLFWCLFRQLSKHDAGYFSVFYNSFVILAPLMLLGTHQFGMRTLSEFDGRGTETSQAARGLLSMSLRTVICFVGLLVPLAYLGQLMIPQFVAGFSEQAGESGTVMANQLPWLVGASAFGAISLAVASHLHGLRQLARSIFFSHIAVPFATIVLLWYFGGDSTHDAVRCFFAATVISATAAVVTWLVTFRQVGHSAEVSAQSAGQVAGGNSRWRSSLDFAAMNLCMLLMNWAPVIIAGFLLLPDRVAELHIAQRSANVTNFLLIVVGFTFAPQFRNAWAKDDVARFRNLVTQCSRLLIGVGTPIGIAVVLLSPNIMGLFGEDYRSAWLLLVILGIGQYLNLVTGTVNQILVMCGLEKTLRNITFYACLFAIVATIVLSLWFGVVGAAVAIAMAVALQNVVAVLAVHRKLGFWVFSVFPIAEAEPQGQVDTAEQSLA</sequence>
<feature type="transmembrane region" description="Helical" evidence="6">
    <location>
        <begin position="164"/>
        <end position="182"/>
    </location>
</feature>
<keyword evidence="4 6" id="KW-1133">Transmembrane helix</keyword>
<feature type="transmembrane region" description="Helical" evidence="6">
    <location>
        <begin position="386"/>
        <end position="405"/>
    </location>
</feature>
<feature type="transmembrane region" description="Helical" evidence="6">
    <location>
        <begin position="411"/>
        <end position="429"/>
    </location>
</feature>
<evidence type="ECO:0000256" key="1">
    <source>
        <dbReference type="ARBA" id="ARBA00004651"/>
    </source>
</evidence>
<keyword evidence="3 6" id="KW-0812">Transmembrane</keyword>
<evidence type="ECO:0000256" key="5">
    <source>
        <dbReference type="ARBA" id="ARBA00023136"/>
    </source>
</evidence>
<keyword evidence="2" id="KW-1003">Cell membrane</keyword>
<evidence type="ECO:0000256" key="3">
    <source>
        <dbReference type="ARBA" id="ARBA00022692"/>
    </source>
</evidence>
<dbReference type="AlphaFoldDB" id="A0A5M6CXZ8"/>
<feature type="transmembrane region" description="Helical" evidence="6">
    <location>
        <begin position="7"/>
        <end position="29"/>
    </location>
</feature>
<accession>A0A5M6CXZ8</accession>
<feature type="transmembrane region" description="Helical" evidence="6">
    <location>
        <begin position="194"/>
        <end position="213"/>
    </location>
</feature>
<name>A0A5M6CXZ8_9BACT</name>
<evidence type="ECO:0000313" key="8">
    <source>
        <dbReference type="Proteomes" id="UP000324479"/>
    </source>
</evidence>
<keyword evidence="5 6" id="KW-0472">Membrane</keyword>
<dbReference type="InterPro" id="IPR050833">
    <property type="entry name" value="Poly_Biosynth_Transport"/>
</dbReference>
<feature type="transmembrane region" description="Helical" evidence="6">
    <location>
        <begin position="41"/>
        <end position="60"/>
    </location>
</feature>
<proteinExistence type="predicted"/>